<proteinExistence type="predicted"/>
<name>A0A8J2TPS8_9BACI</name>
<gene>
    <name evidence="1" type="ORF">GCM10010978_21080</name>
</gene>
<evidence type="ECO:0000313" key="1">
    <source>
        <dbReference type="EMBL" id="GFZ79493.1"/>
    </source>
</evidence>
<reference evidence="1" key="1">
    <citation type="journal article" date="2014" name="Int. J. Syst. Evol. Microbiol.">
        <title>Complete genome sequence of Corynebacterium casei LMG S-19264T (=DSM 44701T), isolated from a smear-ripened cheese.</title>
        <authorList>
            <consortium name="US DOE Joint Genome Institute (JGI-PGF)"/>
            <person name="Walter F."/>
            <person name="Albersmeier A."/>
            <person name="Kalinowski J."/>
            <person name="Ruckert C."/>
        </authorList>
    </citation>
    <scope>NUCLEOTIDE SEQUENCE</scope>
    <source>
        <strain evidence="1">CGMCC 1.12360</strain>
    </source>
</reference>
<dbReference type="RefSeq" id="WP_373281916.1">
    <property type="nucleotide sequence ID" value="NZ_BMEV01000038.1"/>
</dbReference>
<reference evidence="1" key="2">
    <citation type="submission" date="2020-09" db="EMBL/GenBank/DDBJ databases">
        <authorList>
            <person name="Sun Q."/>
            <person name="Zhou Y."/>
        </authorList>
    </citation>
    <scope>NUCLEOTIDE SEQUENCE</scope>
    <source>
        <strain evidence="1">CGMCC 1.12360</strain>
    </source>
</reference>
<dbReference type="AlphaFoldDB" id="A0A8J2TPS8"/>
<dbReference type="PANTHER" id="PTHR36849:SF1">
    <property type="entry name" value="CYTOPLASMIC PROTEIN"/>
    <property type="match status" value="1"/>
</dbReference>
<dbReference type="InterPro" id="IPR052552">
    <property type="entry name" value="YeaO-like"/>
</dbReference>
<evidence type="ECO:0008006" key="3">
    <source>
        <dbReference type="Google" id="ProtNLM"/>
    </source>
</evidence>
<organism evidence="1 2">
    <name type="scientific">Compostibacillus humi</name>
    <dbReference type="NCBI Taxonomy" id="1245525"/>
    <lineage>
        <taxon>Bacteria</taxon>
        <taxon>Bacillati</taxon>
        <taxon>Bacillota</taxon>
        <taxon>Bacilli</taxon>
        <taxon>Bacillales</taxon>
        <taxon>Bacillaceae</taxon>
        <taxon>Compostibacillus</taxon>
    </lineage>
</organism>
<dbReference type="PANTHER" id="PTHR36849">
    <property type="entry name" value="CYTOPLASMIC PROTEIN-RELATED"/>
    <property type="match status" value="1"/>
</dbReference>
<protein>
    <recommendedName>
        <fullName evidence="3">DUF488 domain-containing protein</fullName>
    </recommendedName>
</protein>
<dbReference type="Proteomes" id="UP000602050">
    <property type="component" value="Unassembled WGS sequence"/>
</dbReference>
<sequence length="119" mass="14198">MELQVKRVYEPPERSDGLRVLVDRLWPRGMSKEKAQVDRWLKEIGPSPELRKWFGHDPEKFLAFKEKYKEELKNSERQEALQWLRNAASEQKVTLLYAAKDEAYNHARVLEEVLRGEME</sequence>
<keyword evidence="2" id="KW-1185">Reference proteome</keyword>
<accession>A0A8J2TPS8</accession>
<dbReference type="Pfam" id="PF22752">
    <property type="entry name" value="DUF488-N3i"/>
    <property type="match status" value="1"/>
</dbReference>
<dbReference type="EMBL" id="BMEV01000038">
    <property type="protein sequence ID" value="GFZ79493.1"/>
    <property type="molecule type" value="Genomic_DNA"/>
</dbReference>
<comment type="caution">
    <text evidence="1">The sequence shown here is derived from an EMBL/GenBank/DDBJ whole genome shotgun (WGS) entry which is preliminary data.</text>
</comment>
<evidence type="ECO:0000313" key="2">
    <source>
        <dbReference type="Proteomes" id="UP000602050"/>
    </source>
</evidence>